<comment type="similarity">
    <text evidence="1">Belongs to the universal ribosomal protein uL3 family.</text>
</comment>
<evidence type="ECO:0000256" key="2">
    <source>
        <dbReference type="ARBA" id="ARBA00022730"/>
    </source>
</evidence>
<evidence type="ECO:0000313" key="7">
    <source>
        <dbReference type="EMBL" id="CAE0229950.1"/>
    </source>
</evidence>
<dbReference type="EMBL" id="HBIA01003377">
    <property type="protein sequence ID" value="CAE0229950.1"/>
    <property type="molecule type" value="Transcribed_RNA"/>
</dbReference>
<dbReference type="AlphaFoldDB" id="A0A7S3CLM7"/>
<organism evidence="7">
    <name type="scientific">Strombidium rassoulzadegani</name>
    <dbReference type="NCBI Taxonomy" id="1082188"/>
    <lineage>
        <taxon>Eukaryota</taxon>
        <taxon>Sar</taxon>
        <taxon>Alveolata</taxon>
        <taxon>Ciliophora</taxon>
        <taxon>Intramacronucleata</taxon>
        <taxon>Spirotrichea</taxon>
        <taxon>Oligotrichia</taxon>
        <taxon>Strombidiidae</taxon>
        <taxon>Strombidium</taxon>
    </lineage>
</organism>
<dbReference type="InterPro" id="IPR000597">
    <property type="entry name" value="Ribosomal_uL3"/>
</dbReference>
<sequence length="140" mass="15799">MKRWNFSGQEASHGNSKAHRLPGSIGMCEYPGRVFKGKKMAGQLGNRSATVLNQRIIRIDVKKNLIYLMGNTPGAVGALVRVRDAIKKAEKQYWDLYYPSFLPSQEVGEDDLIWDGNEIDPYEQWIHENDVVSGTKDDGD</sequence>
<dbReference type="SUPFAM" id="SSF50447">
    <property type="entry name" value="Translation proteins"/>
    <property type="match status" value="1"/>
</dbReference>
<keyword evidence="5" id="KW-0687">Ribonucleoprotein</keyword>
<dbReference type="GO" id="GO:0006412">
    <property type="term" value="P:translation"/>
    <property type="evidence" value="ECO:0007669"/>
    <property type="project" value="InterPro"/>
</dbReference>
<dbReference type="GO" id="GO:0003735">
    <property type="term" value="F:structural constituent of ribosome"/>
    <property type="evidence" value="ECO:0007669"/>
    <property type="project" value="InterPro"/>
</dbReference>
<proteinExistence type="inferred from homology"/>
<keyword evidence="2" id="KW-0699">rRNA-binding</keyword>
<keyword evidence="4" id="KW-0689">Ribosomal protein</keyword>
<accession>A0A7S3CLM7</accession>
<evidence type="ECO:0000256" key="5">
    <source>
        <dbReference type="ARBA" id="ARBA00023274"/>
    </source>
</evidence>
<dbReference type="GO" id="GO:0019843">
    <property type="term" value="F:rRNA binding"/>
    <property type="evidence" value="ECO:0007669"/>
    <property type="project" value="UniProtKB-KW"/>
</dbReference>
<dbReference type="InterPro" id="IPR019927">
    <property type="entry name" value="Ribosomal_uL3_bac/org-type"/>
</dbReference>
<evidence type="ECO:0000256" key="3">
    <source>
        <dbReference type="ARBA" id="ARBA00022884"/>
    </source>
</evidence>
<protein>
    <recommendedName>
        <fullName evidence="6">Large ribosomal subunit protein uL3c</fullName>
    </recommendedName>
</protein>
<dbReference type="FunFam" id="2.40.30.10:FF:000004">
    <property type="entry name" value="50S ribosomal protein L3"/>
    <property type="match status" value="1"/>
</dbReference>
<dbReference type="InterPro" id="IPR009000">
    <property type="entry name" value="Transl_B-barrel_sf"/>
</dbReference>
<gene>
    <name evidence="7" type="ORF">SRAS04492_LOCUS1736</name>
</gene>
<dbReference type="Pfam" id="PF00297">
    <property type="entry name" value="Ribosomal_L3"/>
    <property type="match status" value="1"/>
</dbReference>
<dbReference type="PANTHER" id="PTHR11229:SF16">
    <property type="entry name" value="LARGE RIBOSOMAL SUBUNIT PROTEIN UL3C"/>
    <property type="match status" value="1"/>
</dbReference>
<name>A0A7S3CLM7_9SPIT</name>
<dbReference type="GO" id="GO:1990904">
    <property type="term" value="C:ribonucleoprotein complex"/>
    <property type="evidence" value="ECO:0007669"/>
    <property type="project" value="UniProtKB-KW"/>
</dbReference>
<dbReference type="GO" id="GO:0005840">
    <property type="term" value="C:ribosome"/>
    <property type="evidence" value="ECO:0007669"/>
    <property type="project" value="UniProtKB-KW"/>
</dbReference>
<reference evidence="7" key="1">
    <citation type="submission" date="2021-01" db="EMBL/GenBank/DDBJ databases">
        <authorList>
            <person name="Corre E."/>
            <person name="Pelletier E."/>
            <person name="Niang G."/>
            <person name="Scheremetjew M."/>
            <person name="Finn R."/>
            <person name="Kale V."/>
            <person name="Holt S."/>
            <person name="Cochrane G."/>
            <person name="Meng A."/>
            <person name="Brown T."/>
            <person name="Cohen L."/>
        </authorList>
    </citation>
    <scope>NUCLEOTIDE SEQUENCE</scope>
    <source>
        <strain evidence="7">Ras09</strain>
    </source>
</reference>
<evidence type="ECO:0000256" key="4">
    <source>
        <dbReference type="ARBA" id="ARBA00022980"/>
    </source>
</evidence>
<evidence type="ECO:0000256" key="6">
    <source>
        <dbReference type="ARBA" id="ARBA00035213"/>
    </source>
</evidence>
<dbReference type="Gene3D" id="2.40.30.10">
    <property type="entry name" value="Translation factors"/>
    <property type="match status" value="1"/>
</dbReference>
<dbReference type="PANTHER" id="PTHR11229">
    <property type="entry name" value="50S RIBOSOMAL PROTEIN L3"/>
    <property type="match status" value="1"/>
</dbReference>
<evidence type="ECO:0000256" key="1">
    <source>
        <dbReference type="ARBA" id="ARBA00006540"/>
    </source>
</evidence>
<keyword evidence="3" id="KW-0694">RNA-binding</keyword>